<dbReference type="EMBL" id="JAMFTS010000003">
    <property type="protein sequence ID" value="KAJ4770277.1"/>
    <property type="molecule type" value="Genomic_DNA"/>
</dbReference>
<dbReference type="GO" id="GO:0016301">
    <property type="term" value="F:kinase activity"/>
    <property type="evidence" value="ECO:0007669"/>
    <property type="project" value="UniProtKB-KW"/>
</dbReference>
<dbReference type="GO" id="GO:0030247">
    <property type="term" value="F:polysaccharide binding"/>
    <property type="evidence" value="ECO:0007669"/>
    <property type="project" value="InterPro"/>
</dbReference>
<dbReference type="Proteomes" id="UP001140206">
    <property type="component" value="Chromosome 3"/>
</dbReference>
<keyword evidence="4" id="KW-0472">Membrane</keyword>
<accession>A0AAV8DUT5</accession>
<feature type="signal peptide" evidence="5">
    <location>
        <begin position="1"/>
        <end position="20"/>
    </location>
</feature>
<evidence type="ECO:0000259" key="6">
    <source>
        <dbReference type="Pfam" id="PF13947"/>
    </source>
</evidence>
<sequence length="322" mass="35966">MAFFFLFLLCITTTINKVYSQSAVCRTYCGDIPIHYPLSIDDGCGSPYYRNMLLCSNSSILHFRTPSGSYPVSYIDYTEPHLVITDPFMWSCANPTDTSFAATPFSLDTSKRFSLSTRNEYLFFNCDKDSVLIEPKPAYCDRFPDRCGSSCDSSGYLCRNLPSCPNAILENNISCCTYYPKASESLRLMLKHCESYTGVYWKTIGTTVPPYDQVPEYGIRVDFEIPVTTRCLECEDKRKGGGVCGFETESRDFVCLCQDGNATTFCSDAKSRHRTSSTVIAGTVVFSVAGAVGIGALVWFVRKIKSNKVVSCGVQTNENRYF</sequence>
<dbReference type="InterPro" id="IPR032872">
    <property type="entry name" value="WAK_assoc_C"/>
</dbReference>
<dbReference type="InterPro" id="IPR025287">
    <property type="entry name" value="WAK_GUB"/>
</dbReference>
<dbReference type="Pfam" id="PF13947">
    <property type="entry name" value="GUB_WAK_bind"/>
    <property type="match status" value="1"/>
</dbReference>
<name>A0AAV8DUT5_9POAL</name>
<keyword evidence="4" id="KW-0812">Transmembrane</keyword>
<evidence type="ECO:0000313" key="8">
    <source>
        <dbReference type="EMBL" id="KAJ4770277.1"/>
    </source>
</evidence>
<dbReference type="PANTHER" id="PTHR33355:SF5">
    <property type="entry name" value="F12F1.23 PROTEIN"/>
    <property type="match status" value="1"/>
</dbReference>
<keyword evidence="8" id="KW-0808">Transferase</keyword>
<evidence type="ECO:0000256" key="4">
    <source>
        <dbReference type="SAM" id="Phobius"/>
    </source>
</evidence>
<evidence type="ECO:0000256" key="1">
    <source>
        <dbReference type="ARBA" id="ARBA00004167"/>
    </source>
</evidence>
<dbReference type="AlphaFoldDB" id="A0AAV8DUT5"/>
<feature type="domain" description="Wall-associated receptor kinase C-terminal" evidence="7">
    <location>
        <begin position="211"/>
        <end position="260"/>
    </location>
</feature>
<evidence type="ECO:0000256" key="2">
    <source>
        <dbReference type="ARBA" id="ARBA00022729"/>
    </source>
</evidence>
<evidence type="ECO:0000313" key="9">
    <source>
        <dbReference type="Proteomes" id="UP001140206"/>
    </source>
</evidence>
<evidence type="ECO:0000256" key="3">
    <source>
        <dbReference type="ARBA" id="ARBA00023180"/>
    </source>
</evidence>
<proteinExistence type="predicted"/>
<feature type="domain" description="Wall-associated receptor kinase galacturonan-binding" evidence="6">
    <location>
        <begin position="25"/>
        <end position="86"/>
    </location>
</feature>
<gene>
    <name evidence="8" type="ORF">LUZ62_054534</name>
</gene>
<keyword evidence="8" id="KW-0675">Receptor</keyword>
<keyword evidence="4" id="KW-1133">Transmembrane helix</keyword>
<dbReference type="PANTHER" id="PTHR33355">
    <property type="entry name" value="WALL-ASSOCIATED RECEPTOR KINASE CARBOXY-TERMINAL PROTEIN-RELATED"/>
    <property type="match status" value="1"/>
</dbReference>
<keyword evidence="8" id="KW-0418">Kinase</keyword>
<organism evidence="8 9">
    <name type="scientific">Rhynchospora pubera</name>
    <dbReference type="NCBI Taxonomy" id="906938"/>
    <lineage>
        <taxon>Eukaryota</taxon>
        <taxon>Viridiplantae</taxon>
        <taxon>Streptophyta</taxon>
        <taxon>Embryophyta</taxon>
        <taxon>Tracheophyta</taxon>
        <taxon>Spermatophyta</taxon>
        <taxon>Magnoliopsida</taxon>
        <taxon>Liliopsida</taxon>
        <taxon>Poales</taxon>
        <taxon>Cyperaceae</taxon>
        <taxon>Cyperoideae</taxon>
        <taxon>Rhynchosporeae</taxon>
        <taxon>Rhynchospora</taxon>
    </lineage>
</organism>
<feature type="chain" id="PRO_5043552355" evidence="5">
    <location>
        <begin position="21"/>
        <end position="322"/>
    </location>
</feature>
<evidence type="ECO:0000256" key="5">
    <source>
        <dbReference type="SAM" id="SignalP"/>
    </source>
</evidence>
<comment type="subcellular location">
    <subcellularLocation>
        <location evidence="1">Membrane</location>
        <topology evidence="1">Single-pass membrane protein</topology>
    </subcellularLocation>
</comment>
<keyword evidence="2 5" id="KW-0732">Signal</keyword>
<comment type="caution">
    <text evidence="8">The sequence shown here is derived from an EMBL/GenBank/DDBJ whole genome shotgun (WGS) entry which is preliminary data.</text>
</comment>
<reference evidence="8" key="1">
    <citation type="submission" date="2022-08" db="EMBL/GenBank/DDBJ databases">
        <authorList>
            <person name="Marques A."/>
        </authorList>
    </citation>
    <scope>NUCLEOTIDE SEQUENCE</scope>
    <source>
        <strain evidence="8">RhyPub2mFocal</strain>
        <tissue evidence="8">Leaves</tissue>
    </source>
</reference>
<dbReference type="GO" id="GO:0016020">
    <property type="term" value="C:membrane"/>
    <property type="evidence" value="ECO:0007669"/>
    <property type="project" value="UniProtKB-SubCell"/>
</dbReference>
<keyword evidence="9" id="KW-1185">Reference proteome</keyword>
<keyword evidence="3" id="KW-0325">Glycoprotein</keyword>
<evidence type="ECO:0000259" key="7">
    <source>
        <dbReference type="Pfam" id="PF14380"/>
    </source>
</evidence>
<dbReference type="Pfam" id="PF14380">
    <property type="entry name" value="WAK_assoc"/>
    <property type="match status" value="1"/>
</dbReference>
<protein>
    <submittedName>
        <fullName evidence="8">Wall-associated receptor kinase galacturonan-binding protein</fullName>
    </submittedName>
</protein>
<feature type="transmembrane region" description="Helical" evidence="4">
    <location>
        <begin position="279"/>
        <end position="301"/>
    </location>
</feature>